<dbReference type="GO" id="GO:0050333">
    <property type="term" value="F:thiamine triphosphate phosphatase activity"/>
    <property type="evidence" value="ECO:0007669"/>
    <property type="project" value="UniProtKB-EC"/>
</dbReference>
<evidence type="ECO:0000256" key="10">
    <source>
        <dbReference type="ARBA" id="ARBA00022801"/>
    </source>
</evidence>
<evidence type="ECO:0000256" key="3">
    <source>
        <dbReference type="ARBA" id="ARBA00004496"/>
    </source>
</evidence>
<comment type="subunit">
    <text evidence="5">Monomer.</text>
</comment>
<keyword evidence="10" id="KW-0378">Hydrolase</keyword>
<evidence type="ECO:0000256" key="13">
    <source>
        <dbReference type="ARBA" id="ARBA00048194"/>
    </source>
</evidence>
<evidence type="ECO:0000256" key="6">
    <source>
        <dbReference type="ARBA" id="ARBA00012378"/>
    </source>
</evidence>
<dbReference type="InterPro" id="IPR023577">
    <property type="entry name" value="CYTH_domain"/>
</dbReference>
<dbReference type="Pfam" id="PF01928">
    <property type="entry name" value="CYTH"/>
    <property type="match status" value="1"/>
</dbReference>
<evidence type="ECO:0000313" key="16">
    <source>
        <dbReference type="Proteomes" id="UP000694569"/>
    </source>
</evidence>
<accession>A0A8C5W659</accession>
<reference evidence="15" key="2">
    <citation type="submission" date="2025-09" db="UniProtKB">
        <authorList>
            <consortium name="Ensembl"/>
        </authorList>
    </citation>
    <scope>IDENTIFICATION</scope>
</reference>
<evidence type="ECO:0000256" key="1">
    <source>
        <dbReference type="ARBA" id="ARBA00001946"/>
    </source>
</evidence>
<dbReference type="SUPFAM" id="SSF55154">
    <property type="entry name" value="CYTH-like phosphatases"/>
    <property type="match status" value="1"/>
</dbReference>
<organism evidence="15 16">
    <name type="scientific">Leptobrachium leishanense</name>
    <name type="common">Leishan spiny toad</name>
    <dbReference type="NCBI Taxonomy" id="445787"/>
    <lineage>
        <taxon>Eukaryota</taxon>
        <taxon>Metazoa</taxon>
        <taxon>Chordata</taxon>
        <taxon>Craniata</taxon>
        <taxon>Vertebrata</taxon>
        <taxon>Euteleostomi</taxon>
        <taxon>Amphibia</taxon>
        <taxon>Batrachia</taxon>
        <taxon>Anura</taxon>
        <taxon>Pelobatoidea</taxon>
        <taxon>Megophryidae</taxon>
        <taxon>Leptobrachium</taxon>
    </lineage>
</organism>
<comment type="cofactor">
    <cofactor evidence="1">
        <name>Mg(2+)</name>
        <dbReference type="ChEBI" id="CHEBI:18420"/>
    </cofactor>
</comment>
<sequence>MSHPTGPIEVERKFVPGPTVEDQLHSLGAELKDETVFQDSYYDSLDNRLTLADIWLRKRADSWELKQPLLRGAHGLNGASTQYQEVTCEAEILRRVSEELGVPCPHNLDALGLNEFARFVTTRRKFLFPAHNGSGHNVAVDLDTTDFGFAVGEVEVLVQREDEVKRALQEVEDTCRKLGVLSESPVPGKVSTFLLRNRAEHYRKLVEAHVL</sequence>
<evidence type="ECO:0000256" key="8">
    <source>
        <dbReference type="ARBA" id="ARBA00022490"/>
    </source>
</evidence>
<evidence type="ECO:0000313" key="15">
    <source>
        <dbReference type="Ensembl" id="ENSLLEP00000022609.1"/>
    </source>
</evidence>
<comment type="catalytic activity">
    <reaction evidence="13">
        <text>thiamine triphosphate + H2O = thiamine diphosphate + phosphate + H(+)</text>
        <dbReference type="Rhea" id="RHEA:11744"/>
        <dbReference type="ChEBI" id="CHEBI:15377"/>
        <dbReference type="ChEBI" id="CHEBI:15378"/>
        <dbReference type="ChEBI" id="CHEBI:43474"/>
        <dbReference type="ChEBI" id="CHEBI:58937"/>
        <dbReference type="ChEBI" id="CHEBI:58938"/>
        <dbReference type="EC" id="3.6.1.28"/>
    </reaction>
</comment>
<protein>
    <recommendedName>
        <fullName evidence="7">Thiamine-triphosphatase</fullName>
        <ecNumber evidence="6">3.6.1.28</ecNumber>
    </recommendedName>
</protein>
<evidence type="ECO:0000256" key="9">
    <source>
        <dbReference type="ARBA" id="ARBA00022723"/>
    </source>
</evidence>
<evidence type="ECO:0000256" key="2">
    <source>
        <dbReference type="ARBA" id="ARBA00002106"/>
    </source>
</evidence>
<name>A0A8C5W659_9ANUR</name>
<evidence type="ECO:0000256" key="12">
    <source>
        <dbReference type="ARBA" id="ARBA00022990"/>
    </source>
</evidence>
<comment type="function">
    <text evidence="2">Hydrolase highly specific for thiamine triphosphate (ThTP).</text>
</comment>
<dbReference type="GO" id="GO:0042357">
    <property type="term" value="P:thiamine diphosphate metabolic process"/>
    <property type="evidence" value="ECO:0007669"/>
    <property type="project" value="TreeGrafter"/>
</dbReference>
<gene>
    <name evidence="15" type="primary">THTPA</name>
</gene>
<dbReference type="SMART" id="SM01118">
    <property type="entry name" value="CYTH"/>
    <property type="match status" value="1"/>
</dbReference>
<keyword evidence="9" id="KW-0479">Metal-binding</keyword>
<dbReference type="GO" id="GO:0005737">
    <property type="term" value="C:cytoplasm"/>
    <property type="evidence" value="ECO:0007669"/>
    <property type="project" value="UniProtKB-SubCell"/>
</dbReference>
<dbReference type="InterPro" id="IPR039582">
    <property type="entry name" value="THTPA"/>
</dbReference>
<dbReference type="Ensembl" id="ENSLLET00000023480.1">
    <property type="protein sequence ID" value="ENSLLEP00000022609.1"/>
    <property type="gene ID" value="ENSLLEG00000014356.1"/>
</dbReference>
<evidence type="ECO:0000256" key="7">
    <source>
        <dbReference type="ARBA" id="ARBA00020088"/>
    </source>
</evidence>
<dbReference type="Gene3D" id="2.40.320.10">
    <property type="entry name" value="Hypothetical Protein Pfu-838710-001"/>
    <property type="match status" value="1"/>
</dbReference>
<evidence type="ECO:0000259" key="14">
    <source>
        <dbReference type="PROSITE" id="PS51707"/>
    </source>
</evidence>
<comment type="similarity">
    <text evidence="4">Belongs to the ThTPase family.</text>
</comment>
<dbReference type="AlphaFoldDB" id="A0A8C5W659"/>
<dbReference type="OrthoDB" id="442176at2759"/>
<reference evidence="15" key="1">
    <citation type="submission" date="2025-08" db="UniProtKB">
        <authorList>
            <consortium name="Ensembl"/>
        </authorList>
    </citation>
    <scope>IDENTIFICATION</scope>
</reference>
<dbReference type="GO" id="GO:0006772">
    <property type="term" value="P:thiamine metabolic process"/>
    <property type="evidence" value="ECO:0007669"/>
    <property type="project" value="InterPro"/>
</dbReference>
<dbReference type="PANTHER" id="PTHR14586:SF1">
    <property type="entry name" value="THIAMINE-TRIPHOSPHATASE"/>
    <property type="match status" value="1"/>
</dbReference>
<evidence type="ECO:0000256" key="4">
    <source>
        <dbReference type="ARBA" id="ARBA00008181"/>
    </source>
</evidence>
<comment type="subcellular location">
    <subcellularLocation>
        <location evidence="3">Cytoplasm</location>
    </subcellularLocation>
</comment>
<keyword evidence="16" id="KW-1185">Reference proteome</keyword>
<dbReference type="InterPro" id="IPR012177">
    <property type="entry name" value="ThTPase_euk"/>
</dbReference>
<dbReference type="CDD" id="cd07758">
    <property type="entry name" value="ThTPase"/>
    <property type="match status" value="1"/>
</dbReference>
<dbReference type="PANTHER" id="PTHR14586">
    <property type="entry name" value="THIAMINE-TRIPHOSPHATASE"/>
    <property type="match status" value="1"/>
</dbReference>
<dbReference type="EC" id="3.6.1.28" evidence="6"/>
<dbReference type="InterPro" id="IPR033469">
    <property type="entry name" value="CYTH-like_dom_sf"/>
</dbReference>
<keyword evidence="8" id="KW-0963">Cytoplasm</keyword>
<dbReference type="PROSITE" id="PS51707">
    <property type="entry name" value="CYTH"/>
    <property type="match status" value="1"/>
</dbReference>
<keyword evidence="11" id="KW-0460">Magnesium</keyword>
<dbReference type="GO" id="GO:0000287">
    <property type="term" value="F:magnesium ion binding"/>
    <property type="evidence" value="ECO:0007669"/>
    <property type="project" value="TreeGrafter"/>
</dbReference>
<feature type="domain" description="CYTH" evidence="14">
    <location>
        <begin position="7"/>
        <end position="197"/>
    </location>
</feature>
<evidence type="ECO:0000256" key="11">
    <source>
        <dbReference type="ARBA" id="ARBA00022842"/>
    </source>
</evidence>
<keyword evidence="12" id="KW-0007">Acetylation</keyword>
<dbReference type="GeneTree" id="ENSGT00390000005996"/>
<proteinExistence type="inferred from homology"/>
<dbReference type="Proteomes" id="UP000694569">
    <property type="component" value="Unplaced"/>
</dbReference>
<evidence type="ECO:0000256" key="5">
    <source>
        <dbReference type="ARBA" id="ARBA00011245"/>
    </source>
</evidence>